<dbReference type="SUPFAM" id="SSF49265">
    <property type="entry name" value="Fibronectin type III"/>
    <property type="match status" value="1"/>
</dbReference>
<dbReference type="InterPro" id="IPR036116">
    <property type="entry name" value="FN3_sf"/>
</dbReference>
<accession>A0A1B6G0W9</accession>
<gene>
    <name evidence="1" type="ORF">g.44925</name>
</gene>
<sequence>DICQKERCIKYDLVAYNVFYYYENFDQKVTELEPCSTYQAIVRAIDFDGMPSSQFSSTSFITGYQAPGVVGDIRVTKVTPNSLTVMWLEPTSAPRCAQRYNLVLSRDQEFRQQIYQRTVGIN</sequence>
<dbReference type="InterPro" id="IPR003961">
    <property type="entry name" value="FN3_dom"/>
</dbReference>
<feature type="non-terminal residue" evidence="1">
    <location>
        <position position="1"/>
    </location>
</feature>
<reference evidence="1" key="1">
    <citation type="submission" date="2015-11" db="EMBL/GenBank/DDBJ databases">
        <title>De novo transcriptome assembly of four potential Pierce s Disease insect vectors from Arizona vineyards.</title>
        <authorList>
            <person name="Tassone E.E."/>
        </authorList>
    </citation>
    <scope>NUCLEOTIDE SEQUENCE</scope>
</reference>
<name>A0A1B6G0W9_9HEMI</name>
<protein>
    <recommendedName>
        <fullName evidence="2">Fibronectin type-III domain-containing protein</fullName>
    </recommendedName>
</protein>
<dbReference type="CDD" id="cd00063">
    <property type="entry name" value="FN3"/>
    <property type="match status" value="1"/>
</dbReference>
<dbReference type="AlphaFoldDB" id="A0A1B6G0W9"/>
<organism evidence="1">
    <name type="scientific">Cuerna arida</name>
    <dbReference type="NCBI Taxonomy" id="1464854"/>
    <lineage>
        <taxon>Eukaryota</taxon>
        <taxon>Metazoa</taxon>
        <taxon>Ecdysozoa</taxon>
        <taxon>Arthropoda</taxon>
        <taxon>Hexapoda</taxon>
        <taxon>Insecta</taxon>
        <taxon>Pterygota</taxon>
        <taxon>Neoptera</taxon>
        <taxon>Paraneoptera</taxon>
        <taxon>Hemiptera</taxon>
        <taxon>Auchenorrhyncha</taxon>
        <taxon>Membracoidea</taxon>
        <taxon>Cicadellidae</taxon>
        <taxon>Cicadellinae</taxon>
        <taxon>Proconiini</taxon>
        <taxon>Cuerna</taxon>
    </lineage>
</organism>
<dbReference type="EMBL" id="GECZ01013681">
    <property type="protein sequence ID" value="JAS56088.1"/>
    <property type="molecule type" value="Transcribed_RNA"/>
</dbReference>
<proteinExistence type="predicted"/>
<feature type="non-terminal residue" evidence="1">
    <location>
        <position position="122"/>
    </location>
</feature>
<evidence type="ECO:0008006" key="2">
    <source>
        <dbReference type="Google" id="ProtNLM"/>
    </source>
</evidence>
<evidence type="ECO:0000313" key="1">
    <source>
        <dbReference type="EMBL" id="JAS56088.1"/>
    </source>
</evidence>